<organism evidence="1 2">
    <name type="scientific">Vibrio albus</name>
    <dbReference type="NCBI Taxonomy" id="2200953"/>
    <lineage>
        <taxon>Bacteria</taxon>
        <taxon>Pseudomonadati</taxon>
        <taxon>Pseudomonadota</taxon>
        <taxon>Gammaproteobacteria</taxon>
        <taxon>Vibrionales</taxon>
        <taxon>Vibrionaceae</taxon>
        <taxon>Vibrio</taxon>
    </lineage>
</organism>
<protein>
    <recommendedName>
        <fullName evidence="3">NAD(+)--dinitrogen-reductase ADP-D-ribosyltransferase</fullName>
    </recommendedName>
</protein>
<proteinExistence type="predicted"/>
<name>A0A2U3B732_9VIBR</name>
<dbReference type="Proteomes" id="UP000245362">
    <property type="component" value="Unassembled WGS sequence"/>
</dbReference>
<dbReference type="EMBL" id="QFWT01000008">
    <property type="protein sequence ID" value="PWI32613.1"/>
    <property type="molecule type" value="Genomic_DNA"/>
</dbReference>
<comment type="caution">
    <text evidence="1">The sequence shown here is derived from an EMBL/GenBank/DDBJ whole genome shotgun (WGS) entry which is preliminary data.</text>
</comment>
<dbReference type="InterPro" id="IPR009953">
    <property type="entry name" value="DRA_trans"/>
</dbReference>
<reference evidence="1 2" key="1">
    <citation type="submission" date="2018-05" db="EMBL/GenBank/DDBJ databases">
        <title>Vibrio limimaris sp. nov., isolated from marine sediment.</title>
        <authorList>
            <person name="Li C.-M."/>
        </authorList>
    </citation>
    <scope>NUCLEOTIDE SEQUENCE [LARGE SCALE GENOMIC DNA]</scope>
    <source>
        <strain evidence="1 2">E4404</strain>
    </source>
</reference>
<evidence type="ECO:0000313" key="1">
    <source>
        <dbReference type="EMBL" id="PWI32613.1"/>
    </source>
</evidence>
<dbReference type="AlphaFoldDB" id="A0A2U3B732"/>
<evidence type="ECO:0008006" key="3">
    <source>
        <dbReference type="Google" id="ProtNLM"/>
    </source>
</evidence>
<dbReference type="OrthoDB" id="183043at2"/>
<dbReference type="GO" id="GO:0009399">
    <property type="term" value="P:nitrogen fixation"/>
    <property type="evidence" value="ECO:0007669"/>
    <property type="project" value="InterPro"/>
</dbReference>
<evidence type="ECO:0000313" key="2">
    <source>
        <dbReference type="Proteomes" id="UP000245362"/>
    </source>
</evidence>
<dbReference type="Pfam" id="PF07357">
    <property type="entry name" value="DRAT"/>
    <property type="match status" value="1"/>
</dbReference>
<sequence>MATREFVRTGWRRCTSTMISVHWRMHYITSHTSKQEVLPMMSDSCSADTSLYTPGDAEAELLHRITFPLNYCNVPSWLLASVAYQDNPIPLELDGISTWYPRLFDSLKGEQDPVARARSFNDFMTARFHLAKVKPQNQDMDDSPPRPKVNYRRLLLGWLFDSDNEQGAAWRSWVESRFGLVTCFHKESVSGPDSPEYLRFRQTCTRAIYNTNELYSQLDLLYCFCQQELRLRYPGTNHLTLYRGCAELPEHTLDGQSVRLFNNLSSFTADPESALRFGSQVYAVKVPFQKVACFESLLPQGLQGEQEFMVLGGLYRAEKVRLLAI</sequence>
<dbReference type="GO" id="GO:0030701">
    <property type="term" value="F:NAD+-dinitrogen-reductase ADP-D-ribosyltransferase activity"/>
    <property type="evidence" value="ECO:0007669"/>
    <property type="project" value="InterPro"/>
</dbReference>
<gene>
    <name evidence="1" type="ORF">DI392_14430</name>
</gene>
<accession>A0A2U3B732</accession>
<keyword evidence="2" id="KW-1185">Reference proteome</keyword>